<keyword evidence="1" id="KW-0472">Membrane</keyword>
<keyword evidence="1" id="KW-1133">Transmembrane helix</keyword>
<feature type="transmembrane region" description="Helical" evidence="1">
    <location>
        <begin position="164"/>
        <end position="186"/>
    </location>
</feature>
<dbReference type="InterPro" id="IPR003594">
    <property type="entry name" value="HATPase_dom"/>
</dbReference>
<evidence type="ECO:0000259" key="2">
    <source>
        <dbReference type="Pfam" id="PF02518"/>
    </source>
</evidence>
<feature type="transmembrane region" description="Helical" evidence="1">
    <location>
        <begin position="511"/>
        <end position="529"/>
    </location>
</feature>
<feature type="transmembrane region" description="Helical" evidence="1">
    <location>
        <begin position="461"/>
        <end position="479"/>
    </location>
</feature>
<dbReference type="CDD" id="cd16917">
    <property type="entry name" value="HATPase_UhpB-NarQ-NarX-like"/>
    <property type="match status" value="1"/>
</dbReference>
<dbReference type="SUPFAM" id="SSF55874">
    <property type="entry name" value="ATPase domain of HSP90 chaperone/DNA topoisomerase II/histidine kinase"/>
    <property type="match status" value="1"/>
</dbReference>
<dbReference type="EMBL" id="LK021342">
    <property type="protein sequence ID" value="CDQ46892.1"/>
    <property type="molecule type" value="Genomic_DNA"/>
</dbReference>
<proteinExistence type="predicted"/>
<reference evidence="3" key="2">
    <citation type="submission" date="2015-09" db="EMBL/GenBank/DDBJ databases">
        <title>Draft genome sequence of Mycobacterium neoaurum DSM 44074.</title>
        <authorList>
            <person name="Croce O."/>
            <person name="Robert C."/>
            <person name="Raoult D."/>
            <person name="Drancourt M."/>
        </authorList>
    </citation>
    <scope>NUCLEOTIDE SEQUENCE</scope>
    <source>
        <strain evidence="3">DSM 44074</strain>
    </source>
</reference>
<keyword evidence="1" id="KW-0812">Transmembrane</keyword>
<feature type="transmembrane region" description="Helical" evidence="1">
    <location>
        <begin position="56"/>
        <end position="75"/>
    </location>
</feature>
<feature type="domain" description="Histidine kinase/HSP90-like ATPase" evidence="2">
    <location>
        <begin position="301"/>
        <end position="382"/>
    </location>
</feature>
<keyword evidence="3" id="KW-0418">Kinase</keyword>
<name>A0AAV2WSV8_MYCNE</name>
<feature type="transmembrane region" description="Helical" evidence="1">
    <location>
        <begin position="31"/>
        <end position="50"/>
    </location>
</feature>
<feature type="transmembrane region" description="Helical" evidence="1">
    <location>
        <begin position="541"/>
        <end position="561"/>
    </location>
</feature>
<feature type="transmembrane region" description="Helical" evidence="1">
    <location>
        <begin position="113"/>
        <end position="130"/>
    </location>
</feature>
<dbReference type="Pfam" id="PF02518">
    <property type="entry name" value="HATPase_c"/>
    <property type="match status" value="1"/>
</dbReference>
<keyword evidence="3" id="KW-0808">Transferase</keyword>
<dbReference type="Gene3D" id="3.30.565.10">
    <property type="entry name" value="Histidine kinase-like ATPase, C-terminal domain"/>
    <property type="match status" value="1"/>
</dbReference>
<reference evidence="3" key="1">
    <citation type="submission" date="2014-05" db="EMBL/GenBank/DDBJ databases">
        <authorList>
            <person name="Urmite Genomes"/>
        </authorList>
    </citation>
    <scope>NUCLEOTIDE SEQUENCE</scope>
    <source>
        <strain evidence="3">DSM 44074</strain>
    </source>
</reference>
<feature type="transmembrane region" description="Helical" evidence="1">
    <location>
        <begin position="434"/>
        <end position="454"/>
    </location>
</feature>
<dbReference type="Proteomes" id="UP000028864">
    <property type="component" value="Unassembled WGS sequence"/>
</dbReference>
<dbReference type="GO" id="GO:0016301">
    <property type="term" value="F:kinase activity"/>
    <property type="evidence" value="ECO:0007669"/>
    <property type="project" value="UniProtKB-KW"/>
</dbReference>
<protein>
    <submittedName>
        <fullName evidence="3">Signal transduction histidine kinase</fullName>
    </submittedName>
</protein>
<dbReference type="InterPro" id="IPR036890">
    <property type="entry name" value="HATPase_C_sf"/>
</dbReference>
<evidence type="ECO:0000313" key="3">
    <source>
        <dbReference type="EMBL" id="CDQ46892.1"/>
    </source>
</evidence>
<sequence>MFGKNMPVPRSGHDLAADVSERQVVNGAQEIAVILLNCATLVACGSALLLPGTPESSVGVIGLALLVWWAIYRLLTRSTAPLQLSIDFGYVLAVSATVPVFGFDPQLLYTNSVPQVIAGTGVICVALAAPPKWSLPAALAITATYAAGCAQVIGWAGVAHLPTIYYVLPIQWVATTALLLTARSVARRVDQARSANNEAALRDALTAAMRDNELEHMALVHDTAASTLHLVGEGAKISPDRIAAQARRDLALLAQDNPGAPPHAEIDIVAALRAEIGHVSTPVDLTGVPELVLAGRSAHAVVAVVRESLNNAERHARATRITIDITPSRIVVTDDGVGFDPMRTSLGHGVAESIVGRMRRAGGNASVRSAPGEGTAITLTWNRTRTAADDPLPAYVDQLTERILVRFGIAIIAIAVLQLAVAVPNTAFRTPDPIVHLVLGAIAVLVALGALPTVLGRAPDLTVPAMATMGVVVGAQSLLLPDDQLGSPIQWTLAATTLCVLPYLLRRPWQISVSVMVLFWLTTGILNFVQYPGMAAAFNLALHTAGVFVVQLLVLAFPAWLRRAHATAVQESRERWAQDAQRRIAQALHEDYMRRNSELIQGVFPLLQTLSTGTIDADTRWRARIESRRLRLYIYQARTTGNPLVADLRPAIEAADQRGVVVSLNTDHELPELAAEERRRLLEPVAATLATAARHARVGLVSAPDEVVASIICDSSGTDITSHPGGPDTPRIEVTEIDDTIWVSVHHRFLEREDNAIAADAERVDIA</sequence>
<evidence type="ECO:0000256" key="1">
    <source>
        <dbReference type="SAM" id="Phobius"/>
    </source>
</evidence>
<feature type="transmembrane region" description="Helical" evidence="1">
    <location>
        <begin position="403"/>
        <end position="422"/>
    </location>
</feature>
<feature type="transmembrane region" description="Helical" evidence="1">
    <location>
        <begin position="137"/>
        <end position="158"/>
    </location>
</feature>
<dbReference type="AlphaFoldDB" id="A0AAV2WSV8"/>
<feature type="transmembrane region" description="Helical" evidence="1">
    <location>
        <begin position="82"/>
        <end position="101"/>
    </location>
</feature>
<evidence type="ECO:0000313" key="4">
    <source>
        <dbReference type="Proteomes" id="UP000028864"/>
    </source>
</evidence>
<accession>A0AAV2WSV8</accession>
<gene>
    <name evidence="3" type="ORF">BN1047_04806</name>
</gene>
<dbReference type="GO" id="GO:0000160">
    <property type="term" value="P:phosphorelay signal transduction system"/>
    <property type="evidence" value="ECO:0007669"/>
    <property type="project" value="UniProtKB-KW"/>
</dbReference>
<organism evidence="3 4">
    <name type="scientific">Mycolicibacterium neoaurum</name>
    <name type="common">Mycobacterium neoaurum</name>
    <dbReference type="NCBI Taxonomy" id="1795"/>
    <lineage>
        <taxon>Bacteria</taxon>
        <taxon>Bacillati</taxon>
        <taxon>Actinomycetota</taxon>
        <taxon>Actinomycetes</taxon>
        <taxon>Mycobacteriales</taxon>
        <taxon>Mycobacteriaceae</taxon>
        <taxon>Mycolicibacterium</taxon>
    </lineage>
</organism>